<dbReference type="InterPro" id="IPR016186">
    <property type="entry name" value="C-type_lectin-like/link_sf"/>
</dbReference>
<dbReference type="InterPro" id="IPR001304">
    <property type="entry name" value="C-type_lectin-like"/>
</dbReference>
<evidence type="ECO:0000256" key="1">
    <source>
        <dbReference type="SAM" id="SignalP"/>
    </source>
</evidence>
<reference evidence="3" key="2">
    <citation type="submission" date="2020-05" db="UniProtKB">
        <authorList>
            <consortium name="Ensembl"/>
        </authorList>
    </citation>
    <scope>IDENTIFICATION</scope>
</reference>
<name>A0A6I8QPC7_XENTR</name>
<dbReference type="AlphaFoldDB" id="A0A6I8QPC7"/>
<dbReference type="Bgee" id="ENSXETG00000035912">
    <property type="expression patterns" value="Expressed in neurula embryo and 6 other cell types or tissues"/>
</dbReference>
<organism evidence="3">
    <name type="scientific">Xenopus tropicalis</name>
    <name type="common">Western clawed frog</name>
    <name type="synonym">Silurana tropicalis</name>
    <dbReference type="NCBI Taxonomy" id="8364"/>
    <lineage>
        <taxon>Eukaryota</taxon>
        <taxon>Metazoa</taxon>
        <taxon>Chordata</taxon>
        <taxon>Craniata</taxon>
        <taxon>Vertebrata</taxon>
        <taxon>Euteleostomi</taxon>
        <taxon>Amphibia</taxon>
        <taxon>Batrachia</taxon>
        <taxon>Anura</taxon>
        <taxon>Pipoidea</taxon>
        <taxon>Pipidae</taxon>
        <taxon>Xenopodinae</taxon>
        <taxon>Xenopus</taxon>
        <taxon>Silurana</taxon>
    </lineage>
</organism>
<feature type="domain" description="C-type lectin" evidence="2">
    <location>
        <begin position="45"/>
        <end position="147"/>
    </location>
</feature>
<reference evidence="3" key="1">
    <citation type="journal article" date="2010" name="Science">
        <title>The genome of the Western clawed frog Xenopus tropicalis.</title>
        <authorList>
            <person name="Hellsten U."/>
            <person name="Harland R.M."/>
            <person name="Gilchrist M.J."/>
            <person name="Hendrix D."/>
            <person name="Jurka J."/>
            <person name="Kapitonov V."/>
            <person name="Ovcharenko I."/>
            <person name="Putnam N.H."/>
            <person name="Shu S."/>
            <person name="Taher L."/>
            <person name="Blitz I.L."/>
            <person name="Blumberg B."/>
            <person name="Dichmann D.S."/>
            <person name="Dubchak I."/>
            <person name="Amaya E."/>
            <person name="Detter J.C."/>
            <person name="Fletcher R."/>
            <person name="Gerhard D.S."/>
            <person name="Goodstein D."/>
            <person name="Graves T."/>
            <person name="Grigoriev I.V."/>
            <person name="Grimwood J."/>
            <person name="Kawashima T."/>
            <person name="Lindquist E."/>
            <person name="Lucas S.M."/>
            <person name="Mead P.E."/>
            <person name="Mitros T."/>
            <person name="Ogino H."/>
            <person name="Ohta Y."/>
            <person name="Poliakov A.V."/>
            <person name="Pollet N."/>
            <person name="Robert J."/>
            <person name="Salamov A."/>
            <person name="Sater A.K."/>
            <person name="Schmutz J."/>
            <person name="Terry A."/>
            <person name="Vize P.D."/>
            <person name="Warren W.C."/>
            <person name="Wells D."/>
            <person name="Wills A."/>
            <person name="Wilson R.K."/>
            <person name="Zimmerman L.B."/>
            <person name="Zorn A.M."/>
            <person name="Grainger R."/>
            <person name="Grammer T."/>
            <person name="Khokha M.K."/>
            <person name="Richardson P.M."/>
            <person name="Rokhsar D.S."/>
        </authorList>
    </citation>
    <scope>NUCLEOTIDE SEQUENCE [LARGE SCALE GENOMIC DNA]</scope>
    <source>
        <strain evidence="3">Nigerian</strain>
    </source>
</reference>
<feature type="signal peptide" evidence="1">
    <location>
        <begin position="1"/>
        <end position="15"/>
    </location>
</feature>
<dbReference type="SMART" id="SM00034">
    <property type="entry name" value="CLECT"/>
    <property type="match status" value="1"/>
</dbReference>
<dbReference type="Ensembl" id="ENSXETT00000099862">
    <property type="protein sequence ID" value="ENSXETP00000074154"/>
    <property type="gene ID" value="ENSXETG00000035912"/>
</dbReference>
<evidence type="ECO:0000259" key="2">
    <source>
        <dbReference type="PROSITE" id="PS50041"/>
    </source>
</evidence>
<dbReference type="GeneTree" id="ENSGT01110000268090"/>
<dbReference type="SUPFAM" id="SSF56436">
    <property type="entry name" value="C-type lectin-like"/>
    <property type="match status" value="1"/>
</dbReference>
<keyword evidence="1" id="KW-0732">Signal</keyword>
<dbReference type="InterPro" id="IPR016187">
    <property type="entry name" value="CTDL_fold"/>
</dbReference>
<dbReference type="InterPro" id="IPR050111">
    <property type="entry name" value="C-type_lectin/snaclec_domain"/>
</dbReference>
<dbReference type="CDD" id="cd00037">
    <property type="entry name" value="CLECT"/>
    <property type="match status" value="1"/>
</dbReference>
<accession>A0A6I8QPC7</accession>
<dbReference type="Gene3D" id="3.10.100.10">
    <property type="entry name" value="Mannose-Binding Protein A, subunit A"/>
    <property type="match status" value="1"/>
</dbReference>
<sequence>LILSIICSVSLTASGVSMLGSDLAIGGLQRPMWRNLSVVAAQLGWWDALRYCRENGSDLISIPDLETQRLLEAVPKNISGLGLWIGLRRHRVWGTLYWTDETPVNYTNWGEGQPSDPTHKLCTVLSVAGGLTWRAECCGTKLSFICN</sequence>
<protein>
    <recommendedName>
        <fullName evidence="2">C-type lectin domain-containing protein</fullName>
    </recommendedName>
</protein>
<proteinExistence type="predicted"/>
<dbReference type="PANTHER" id="PTHR22803">
    <property type="entry name" value="MANNOSE, PHOSPHOLIPASE, LECTIN RECEPTOR RELATED"/>
    <property type="match status" value="1"/>
</dbReference>
<dbReference type="InParanoid" id="A0A6I8QPC7"/>
<feature type="chain" id="PRO_5031269542" description="C-type lectin domain-containing protein" evidence="1">
    <location>
        <begin position="16"/>
        <end position="147"/>
    </location>
</feature>
<dbReference type="Pfam" id="PF00059">
    <property type="entry name" value="Lectin_C"/>
    <property type="match status" value="1"/>
</dbReference>
<dbReference type="PROSITE" id="PS50041">
    <property type="entry name" value="C_TYPE_LECTIN_2"/>
    <property type="match status" value="1"/>
</dbReference>
<evidence type="ECO:0000313" key="3">
    <source>
        <dbReference type="Ensembl" id="ENSXETP00000074154"/>
    </source>
</evidence>